<dbReference type="Proteomes" id="UP001523565">
    <property type="component" value="Unassembled WGS sequence"/>
</dbReference>
<evidence type="ECO:0000259" key="1">
    <source>
        <dbReference type="PROSITE" id="PS50151"/>
    </source>
</evidence>
<dbReference type="InterPro" id="IPR050066">
    <property type="entry name" value="UvrABC_protein_C"/>
</dbReference>
<dbReference type="RefSeq" id="WP_262069673.1">
    <property type="nucleotide sequence ID" value="NZ_JAMXOC010000017.1"/>
</dbReference>
<feature type="domain" description="GIY-YIG" evidence="2">
    <location>
        <begin position="13"/>
        <end position="92"/>
    </location>
</feature>
<dbReference type="InterPro" id="IPR047296">
    <property type="entry name" value="GIY-YIG_UvrC_Cho"/>
</dbReference>
<dbReference type="CDD" id="cd10434">
    <property type="entry name" value="GIY-YIG_UvrC_Cho"/>
    <property type="match status" value="1"/>
</dbReference>
<evidence type="ECO:0000313" key="3">
    <source>
        <dbReference type="EMBL" id="MCP1110794.1"/>
    </source>
</evidence>
<dbReference type="InterPro" id="IPR035901">
    <property type="entry name" value="GIY-YIG_endonuc_sf"/>
</dbReference>
<dbReference type="PROSITE" id="PS50151">
    <property type="entry name" value="UVR"/>
    <property type="match status" value="1"/>
</dbReference>
<dbReference type="Pfam" id="PF01541">
    <property type="entry name" value="GIY-YIG"/>
    <property type="match status" value="1"/>
</dbReference>
<proteinExistence type="predicted"/>
<feature type="domain" description="UVR" evidence="1">
    <location>
        <begin position="213"/>
        <end position="248"/>
    </location>
</feature>
<dbReference type="EMBL" id="JAMZFV010000017">
    <property type="protein sequence ID" value="MCP1110794.1"/>
    <property type="molecule type" value="Genomic_DNA"/>
</dbReference>
<protein>
    <submittedName>
        <fullName evidence="3">GIY-YIG nuclease family protein</fullName>
    </submittedName>
</protein>
<dbReference type="SUPFAM" id="SSF82771">
    <property type="entry name" value="GIY-YIG endonuclease"/>
    <property type="match status" value="1"/>
</dbReference>
<name>A0ABT1EJZ5_9FIRM</name>
<evidence type="ECO:0000313" key="4">
    <source>
        <dbReference type="Proteomes" id="UP001523565"/>
    </source>
</evidence>
<dbReference type="PANTHER" id="PTHR30562">
    <property type="entry name" value="UVRC/OXIDOREDUCTASE"/>
    <property type="match status" value="1"/>
</dbReference>
<dbReference type="InterPro" id="IPR001943">
    <property type="entry name" value="UVR_dom"/>
</dbReference>
<dbReference type="SMART" id="SM00465">
    <property type="entry name" value="GIYc"/>
    <property type="match status" value="1"/>
</dbReference>
<dbReference type="PROSITE" id="PS50164">
    <property type="entry name" value="GIY_YIG"/>
    <property type="match status" value="1"/>
</dbReference>
<comment type="caution">
    <text evidence="3">The sequence shown here is derived from an EMBL/GenBank/DDBJ whole genome shotgun (WGS) entry which is preliminary data.</text>
</comment>
<dbReference type="Pfam" id="PF02151">
    <property type="entry name" value="UVR"/>
    <property type="match status" value="1"/>
</dbReference>
<evidence type="ECO:0000259" key="2">
    <source>
        <dbReference type="PROSITE" id="PS50164"/>
    </source>
</evidence>
<dbReference type="InterPro" id="IPR000305">
    <property type="entry name" value="GIY-YIG_endonuc"/>
</dbReference>
<sequence length="358" mass="42096">MDSLSEKVKAAPKSAGCYLFKDKEGTIIYVGKSKCLCDRVKQYFQPSNQQDEKGLLLGKLIADVEYRVTASDLDALLLEYRLIKKYQPWFNVQHKYDWPRLDRQALCEGLTRYYLRFDKKKPYPVLEIVTKKERGYTYLGEYRSEGKAKQAWELVNRLYHMPTCRKSLNQQAQTTCLYYQVGQCLGPCAGKVSEEEYQRVVREITRLFGGKNVKKFRELEREMNNLAKQMEFEKAQQVKQDLEDIKHLKRLHSVRFRIPENRDIIICLRSFAEEDFAAFYLGDGKVLFRQDFVEPPSVEDWDIYLDSVKRVEEKAEFDEVLAKSLQNISADKLAILLPKAGEQEQMIKLINKKVLEWY</sequence>
<gene>
    <name evidence="3" type="ORF">NK118_11070</name>
</gene>
<reference evidence="3 4" key="1">
    <citation type="journal article" date="2022" name="Genome Biol. Evol.">
        <title>Host diet, physiology and behaviors set the stage for Lachnospiraceae cladogenesis.</title>
        <authorList>
            <person name="Vera-Ponce De Leon A."/>
            <person name="Schneider M."/>
            <person name="Jahnes B.C."/>
            <person name="Sadowski V."/>
            <person name="Camuy-Velez L.A."/>
            <person name="Duan J."/>
            <person name="Sabree Z.L."/>
        </authorList>
    </citation>
    <scope>NUCLEOTIDE SEQUENCE [LARGE SCALE GENOMIC DNA]</scope>
    <source>
        <strain evidence="3 4">PAL227</strain>
    </source>
</reference>
<dbReference type="SUPFAM" id="SSF46600">
    <property type="entry name" value="C-terminal UvrC-binding domain of UvrB"/>
    <property type="match status" value="1"/>
</dbReference>
<accession>A0ABT1EJZ5</accession>
<dbReference type="PANTHER" id="PTHR30562:SF1">
    <property type="entry name" value="UVRABC SYSTEM PROTEIN C"/>
    <property type="match status" value="1"/>
</dbReference>
<dbReference type="InterPro" id="IPR036876">
    <property type="entry name" value="UVR_dom_sf"/>
</dbReference>
<dbReference type="Gene3D" id="3.40.1440.10">
    <property type="entry name" value="GIY-YIG endonuclease"/>
    <property type="match status" value="1"/>
</dbReference>
<keyword evidence="4" id="KW-1185">Reference proteome</keyword>
<organism evidence="3 4">
    <name type="scientific">Ohessyouella blattaphilus</name>
    <dbReference type="NCBI Taxonomy" id="2949333"/>
    <lineage>
        <taxon>Bacteria</taxon>
        <taxon>Bacillati</taxon>
        <taxon>Bacillota</taxon>
        <taxon>Clostridia</taxon>
        <taxon>Lachnospirales</taxon>
        <taxon>Lachnospiraceae</taxon>
        <taxon>Ohessyouella</taxon>
    </lineage>
</organism>